<accession>A0A9X2FE62</accession>
<evidence type="ECO:0000313" key="2">
    <source>
        <dbReference type="Proteomes" id="UP001155241"/>
    </source>
</evidence>
<dbReference type="Proteomes" id="UP001155241">
    <property type="component" value="Unassembled WGS sequence"/>
</dbReference>
<sequence>MAVPALGTEAILPDALYPVSAFERTAGISPARRSEAKKHGIELEVLEVGRRKFTTGKNAIDYLHRLAAHTAAPRCPAQFTTMAGPQAGPQAREHFGASRN</sequence>
<keyword evidence="2" id="KW-1185">Reference proteome</keyword>
<comment type="caution">
    <text evidence="1">The sequence shown here is derived from an EMBL/GenBank/DDBJ whole genome shotgun (WGS) entry which is preliminary data.</text>
</comment>
<reference evidence="1" key="1">
    <citation type="submission" date="2022-06" db="EMBL/GenBank/DDBJ databases">
        <title>Aeoliella straminimaris, a novel planctomycete from sediments.</title>
        <authorList>
            <person name="Vitorino I.R."/>
            <person name="Lage O.M."/>
        </authorList>
    </citation>
    <scope>NUCLEOTIDE SEQUENCE</scope>
    <source>
        <strain evidence="1">ICT_H6.2</strain>
    </source>
</reference>
<gene>
    <name evidence="1" type="ORF">NG895_12295</name>
</gene>
<dbReference type="AlphaFoldDB" id="A0A9X2FE62"/>
<proteinExistence type="predicted"/>
<dbReference type="RefSeq" id="WP_252852805.1">
    <property type="nucleotide sequence ID" value="NZ_JAMXLR010000038.1"/>
</dbReference>
<dbReference type="EMBL" id="JAMXLR010000038">
    <property type="protein sequence ID" value="MCO6044689.1"/>
    <property type="molecule type" value="Genomic_DNA"/>
</dbReference>
<evidence type="ECO:0000313" key="1">
    <source>
        <dbReference type="EMBL" id="MCO6044689.1"/>
    </source>
</evidence>
<organism evidence="1 2">
    <name type="scientific">Aeoliella straminimaris</name>
    <dbReference type="NCBI Taxonomy" id="2954799"/>
    <lineage>
        <taxon>Bacteria</taxon>
        <taxon>Pseudomonadati</taxon>
        <taxon>Planctomycetota</taxon>
        <taxon>Planctomycetia</taxon>
        <taxon>Pirellulales</taxon>
        <taxon>Lacipirellulaceae</taxon>
        <taxon>Aeoliella</taxon>
    </lineage>
</organism>
<name>A0A9X2FE62_9BACT</name>
<protein>
    <submittedName>
        <fullName evidence="1">Uncharacterized protein</fullName>
    </submittedName>
</protein>